<dbReference type="Proteomes" id="UP000558460">
    <property type="component" value="Unassembled WGS sequence"/>
</dbReference>
<dbReference type="InterPro" id="IPR011992">
    <property type="entry name" value="EF-hand-dom_pair"/>
</dbReference>
<dbReference type="PANTHER" id="PTHR19237:SF22">
    <property type="entry name" value="NUCLEOBINDIN-2"/>
    <property type="match status" value="1"/>
</dbReference>
<evidence type="ECO:0000313" key="8">
    <source>
        <dbReference type="Proteomes" id="UP000558460"/>
    </source>
</evidence>
<evidence type="ECO:0000256" key="3">
    <source>
        <dbReference type="ARBA" id="ARBA00022837"/>
    </source>
</evidence>
<dbReference type="AlphaFoldDB" id="A0A7L3MEL4"/>
<dbReference type="InterPro" id="IPR040250">
    <property type="entry name" value="Nucleobindin"/>
</dbReference>
<dbReference type="OrthoDB" id="5982823at2759"/>
<dbReference type="PROSITE" id="PS00018">
    <property type="entry name" value="EF_HAND_1"/>
    <property type="match status" value="1"/>
</dbReference>
<dbReference type="GO" id="GO:0005793">
    <property type="term" value="C:endoplasmic reticulum-Golgi intermediate compartment"/>
    <property type="evidence" value="ECO:0007669"/>
    <property type="project" value="TreeGrafter"/>
</dbReference>
<dbReference type="GO" id="GO:0070062">
    <property type="term" value="C:extracellular exosome"/>
    <property type="evidence" value="ECO:0007669"/>
    <property type="project" value="TreeGrafter"/>
</dbReference>
<feature type="non-terminal residue" evidence="7">
    <location>
        <position position="239"/>
    </location>
</feature>
<feature type="compositionally biased region" description="Basic and acidic residues" evidence="5">
    <location>
        <begin position="1"/>
        <end position="23"/>
    </location>
</feature>
<protein>
    <submittedName>
        <fullName evidence="7">NUCB2 protein</fullName>
    </submittedName>
</protein>
<dbReference type="EMBL" id="VZUA01054361">
    <property type="protein sequence ID" value="NXU63388.1"/>
    <property type="molecule type" value="Genomic_DNA"/>
</dbReference>
<feature type="region of interest" description="Disordered" evidence="5">
    <location>
        <begin position="205"/>
        <end position="239"/>
    </location>
</feature>
<evidence type="ECO:0000256" key="4">
    <source>
        <dbReference type="SAM" id="Coils"/>
    </source>
</evidence>
<proteinExistence type="predicted"/>
<accession>A0A7L3MEL4</accession>
<name>A0A7L3MEL4_9PASS</name>
<dbReference type="SUPFAM" id="SSF47473">
    <property type="entry name" value="EF-hand"/>
    <property type="match status" value="1"/>
</dbReference>
<dbReference type="InterPro" id="IPR018247">
    <property type="entry name" value="EF_Hand_1_Ca_BS"/>
</dbReference>
<evidence type="ECO:0000256" key="5">
    <source>
        <dbReference type="SAM" id="MobiDB-lite"/>
    </source>
</evidence>
<feature type="domain" description="EF-hand" evidence="6">
    <location>
        <begin position="88"/>
        <end position="123"/>
    </location>
</feature>
<feature type="region of interest" description="Disordered" evidence="5">
    <location>
        <begin position="1"/>
        <end position="39"/>
    </location>
</feature>
<gene>
    <name evidence="7" type="primary">Nucb2</name>
    <name evidence="7" type="ORF">HORVUL_R01424</name>
</gene>
<dbReference type="PROSITE" id="PS50222">
    <property type="entry name" value="EF_HAND_2"/>
    <property type="match status" value="1"/>
</dbReference>
<evidence type="ECO:0000313" key="7">
    <source>
        <dbReference type="EMBL" id="NXU63388.1"/>
    </source>
</evidence>
<keyword evidence="8" id="KW-1185">Reference proteome</keyword>
<feature type="compositionally biased region" description="Basic residues" evidence="5">
    <location>
        <begin position="24"/>
        <end position="35"/>
    </location>
</feature>
<keyword evidence="1" id="KW-0479">Metal-binding</keyword>
<feature type="non-terminal residue" evidence="7">
    <location>
        <position position="1"/>
    </location>
</feature>
<feature type="coiled-coil region" evidence="4">
    <location>
        <begin position="135"/>
        <end position="197"/>
    </location>
</feature>
<organism evidence="7 8">
    <name type="scientific">Horornis vulcanius</name>
    <dbReference type="NCBI Taxonomy" id="2585811"/>
    <lineage>
        <taxon>Eukaryota</taxon>
        <taxon>Metazoa</taxon>
        <taxon>Chordata</taxon>
        <taxon>Craniata</taxon>
        <taxon>Vertebrata</taxon>
        <taxon>Euteleostomi</taxon>
        <taxon>Archelosauria</taxon>
        <taxon>Archosauria</taxon>
        <taxon>Dinosauria</taxon>
        <taxon>Saurischia</taxon>
        <taxon>Theropoda</taxon>
        <taxon>Coelurosauria</taxon>
        <taxon>Aves</taxon>
        <taxon>Neognathae</taxon>
        <taxon>Neoaves</taxon>
        <taxon>Telluraves</taxon>
        <taxon>Australaves</taxon>
        <taxon>Passeriformes</taxon>
        <taxon>Sylvioidea</taxon>
        <taxon>Scotocercidae</taxon>
        <taxon>Horornis</taxon>
    </lineage>
</organism>
<comment type="caution">
    <text evidence="7">The sequence shown here is derived from an EMBL/GenBank/DDBJ whole genome shotgun (WGS) entry which is preliminary data.</text>
</comment>
<keyword evidence="3" id="KW-0106">Calcium</keyword>
<evidence type="ECO:0000256" key="1">
    <source>
        <dbReference type="ARBA" id="ARBA00022723"/>
    </source>
</evidence>
<dbReference type="GO" id="GO:0005509">
    <property type="term" value="F:calcium ion binding"/>
    <property type="evidence" value="ECO:0007669"/>
    <property type="project" value="InterPro"/>
</dbReference>
<keyword evidence="4" id="KW-0175">Coiled coil</keyword>
<evidence type="ECO:0000259" key="6">
    <source>
        <dbReference type="PROSITE" id="PS50222"/>
    </source>
</evidence>
<sequence>REYLKTLDEEKRKKEESKFEEMKKKHGDHPKVHHPGSKDQLKEVWEEADGLDPNEFDPKTFFKLHGKRFKKVYDPKNEEDDMVEMEEERLRMREHVMNEVDINKDRLVTLEEFLRATEKKEFLEPDSWETLDQQQLFTEDELKEFENHISQQEDELRKKAEELQKQKEELQRQHDQLQAQKQELQQVQVLLRSFKRLCSCFTAGEHKAGDAPQHPAGADQPLPPGHVQEAAVRTDQVHP</sequence>
<reference evidence="7 8" key="1">
    <citation type="submission" date="2019-09" db="EMBL/GenBank/DDBJ databases">
        <title>Bird 10,000 Genomes (B10K) Project - Family phase.</title>
        <authorList>
            <person name="Zhang G."/>
        </authorList>
    </citation>
    <scope>NUCLEOTIDE SEQUENCE [LARGE SCALE GENOMIC DNA]</scope>
    <source>
        <strain evidence="7">B10K-DU-029-69</strain>
        <tissue evidence="7">Muscle</tissue>
    </source>
</reference>
<evidence type="ECO:0000256" key="2">
    <source>
        <dbReference type="ARBA" id="ARBA00022729"/>
    </source>
</evidence>
<dbReference type="PANTHER" id="PTHR19237">
    <property type="entry name" value="NUCLEOBINDIN"/>
    <property type="match status" value="1"/>
</dbReference>
<keyword evidence="2" id="KW-0732">Signal</keyword>
<dbReference type="Gene3D" id="1.10.238.10">
    <property type="entry name" value="EF-hand"/>
    <property type="match status" value="1"/>
</dbReference>
<dbReference type="InterPro" id="IPR002048">
    <property type="entry name" value="EF_hand_dom"/>
</dbReference>